<comment type="pathway">
    <text evidence="1">Secondary metabolite metabolism; quinolate metabolism.</text>
</comment>
<evidence type="ECO:0000313" key="14">
    <source>
        <dbReference type="Proteomes" id="UP000007963"/>
    </source>
</evidence>
<dbReference type="Proteomes" id="UP000007963">
    <property type="component" value="Unassembled WGS sequence"/>
</dbReference>
<reference evidence="14" key="1">
    <citation type="submission" date="2005-09" db="EMBL/GenBank/DDBJ databases">
        <title>Annotation of the Aspergillus terreus NIH2624 genome.</title>
        <authorList>
            <person name="Birren B.W."/>
            <person name="Lander E.S."/>
            <person name="Galagan J.E."/>
            <person name="Nusbaum C."/>
            <person name="Devon K."/>
            <person name="Henn M."/>
            <person name="Ma L.-J."/>
            <person name="Jaffe D.B."/>
            <person name="Butler J."/>
            <person name="Alvarez P."/>
            <person name="Gnerre S."/>
            <person name="Grabherr M."/>
            <person name="Kleber M."/>
            <person name="Mauceli E.W."/>
            <person name="Brockman W."/>
            <person name="Rounsley S."/>
            <person name="Young S.K."/>
            <person name="LaButti K."/>
            <person name="Pushparaj V."/>
            <person name="DeCaprio D."/>
            <person name="Crawford M."/>
            <person name="Koehrsen M."/>
            <person name="Engels R."/>
            <person name="Montgomery P."/>
            <person name="Pearson M."/>
            <person name="Howarth C."/>
            <person name="Larson L."/>
            <person name="Luoma S."/>
            <person name="White J."/>
            <person name="Alvarado L."/>
            <person name="Kodira C.D."/>
            <person name="Zeng Q."/>
            <person name="Oleary S."/>
            <person name="Yandava C."/>
            <person name="Denning D.W."/>
            <person name="Nierman W.C."/>
            <person name="Milne T."/>
            <person name="Madden K."/>
        </authorList>
    </citation>
    <scope>NUCLEOTIDE SEQUENCE [LARGE SCALE GENOMIC DNA]</scope>
    <source>
        <strain evidence="14">NIH 2624 / FGSC A1156</strain>
    </source>
</reference>
<dbReference type="EC" id="4.1.1.45" evidence="4"/>
<dbReference type="eggNOG" id="KOG4245">
    <property type="taxonomic scope" value="Eukaryota"/>
</dbReference>
<dbReference type="OMA" id="HIAGICH"/>
<dbReference type="PANTHER" id="PTHR21240">
    <property type="entry name" value="2-AMINO-3-CARBOXYLMUCONATE-6-SEMIALDEHYDE DECARBOXYLASE"/>
    <property type="match status" value="1"/>
</dbReference>
<name>Q0C8H4_ASPTN</name>
<dbReference type="GO" id="GO:0019748">
    <property type="term" value="P:secondary metabolic process"/>
    <property type="evidence" value="ECO:0007669"/>
    <property type="project" value="TreeGrafter"/>
</dbReference>
<dbReference type="VEuPathDB" id="FungiDB:ATEG_10010"/>
<evidence type="ECO:0000256" key="5">
    <source>
        <dbReference type="ARBA" id="ARBA00021214"/>
    </source>
</evidence>
<dbReference type="GO" id="GO:0005829">
    <property type="term" value="C:cytosol"/>
    <property type="evidence" value="ECO:0007669"/>
    <property type="project" value="TreeGrafter"/>
</dbReference>
<gene>
    <name evidence="13" type="ORF">ATEG_10010</name>
</gene>
<evidence type="ECO:0000256" key="7">
    <source>
        <dbReference type="ARBA" id="ARBA00022793"/>
    </source>
</evidence>
<dbReference type="SUPFAM" id="SSF51556">
    <property type="entry name" value="Metallo-dependent hydrolases"/>
    <property type="match status" value="1"/>
</dbReference>
<evidence type="ECO:0000256" key="9">
    <source>
        <dbReference type="ARBA" id="ARBA00023239"/>
    </source>
</evidence>
<dbReference type="PANTHER" id="PTHR21240:SF27">
    <property type="entry name" value="2-AMINO-3-CARBOXYMUCONATE-6-SEMIALDEHYDE DECARBOXYLASE"/>
    <property type="match status" value="1"/>
</dbReference>
<evidence type="ECO:0000256" key="3">
    <source>
        <dbReference type="ARBA" id="ARBA00011245"/>
    </source>
</evidence>
<keyword evidence="9 11" id="KW-0456">Lyase</keyword>
<proteinExistence type="inferred from homology"/>
<dbReference type="AlphaFoldDB" id="Q0C8H4"/>
<dbReference type="STRING" id="341663.Q0C8H4"/>
<evidence type="ECO:0000256" key="2">
    <source>
        <dbReference type="ARBA" id="ARBA00005871"/>
    </source>
</evidence>
<evidence type="ECO:0000259" key="12">
    <source>
        <dbReference type="Pfam" id="PF04909"/>
    </source>
</evidence>
<dbReference type="GeneID" id="4319415"/>
<dbReference type="GO" id="GO:0001760">
    <property type="term" value="F:aminocarboxymuconate-semialdehyde decarboxylase activity"/>
    <property type="evidence" value="ECO:0007669"/>
    <property type="project" value="UniProtKB-EC"/>
</dbReference>
<dbReference type="Pfam" id="PF04909">
    <property type="entry name" value="Amidohydro_2"/>
    <property type="match status" value="1"/>
</dbReference>
<evidence type="ECO:0000256" key="10">
    <source>
        <dbReference type="ARBA" id="ARBA00031120"/>
    </source>
</evidence>
<protein>
    <recommendedName>
        <fullName evidence="5">2-amino-3-carboxymuconate-6-semialdehyde decarboxylase</fullName>
        <ecNumber evidence="4">4.1.1.45</ecNumber>
    </recommendedName>
    <alternativeName>
        <fullName evidence="10">Picolinate carboxylase</fullName>
    </alternativeName>
</protein>
<dbReference type="GO" id="GO:0016787">
    <property type="term" value="F:hydrolase activity"/>
    <property type="evidence" value="ECO:0007669"/>
    <property type="project" value="InterPro"/>
</dbReference>
<dbReference type="OrthoDB" id="2832284at2759"/>
<dbReference type="EMBL" id="CH476609">
    <property type="protein sequence ID" value="EAU29459.1"/>
    <property type="molecule type" value="Genomic_DNA"/>
</dbReference>
<dbReference type="InterPro" id="IPR032465">
    <property type="entry name" value="ACMSD"/>
</dbReference>
<evidence type="ECO:0000256" key="4">
    <source>
        <dbReference type="ARBA" id="ARBA00012365"/>
    </source>
</evidence>
<comment type="subunit">
    <text evidence="3">Monomer.</text>
</comment>
<accession>Q0C8H4</accession>
<organism evidence="13 14">
    <name type="scientific">Aspergillus terreus (strain NIH 2624 / FGSC A1156)</name>
    <dbReference type="NCBI Taxonomy" id="341663"/>
    <lineage>
        <taxon>Eukaryota</taxon>
        <taxon>Fungi</taxon>
        <taxon>Dikarya</taxon>
        <taxon>Ascomycota</taxon>
        <taxon>Pezizomycotina</taxon>
        <taxon>Eurotiomycetes</taxon>
        <taxon>Eurotiomycetidae</taxon>
        <taxon>Eurotiales</taxon>
        <taxon>Aspergillaceae</taxon>
        <taxon>Aspergillus</taxon>
        <taxon>Aspergillus subgen. Circumdati</taxon>
    </lineage>
</organism>
<evidence type="ECO:0000256" key="6">
    <source>
        <dbReference type="ARBA" id="ARBA00022723"/>
    </source>
</evidence>
<dbReference type="RefSeq" id="XP_001209312.1">
    <property type="nucleotide sequence ID" value="XM_001209312.1"/>
</dbReference>
<evidence type="ECO:0000256" key="8">
    <source>
        <dbReference type="ARBA" id="ARBA00022833"/>
    </source>
</evidence>
<evidence type="ECO:0000313" key="13">
    <source>
        <dbReference type="EMBL" id="EAU29459.1"/>
    </source>
</evidence>
<dbReference type="InterPro" id="IPR006680">
    <property type="entry name" value="Amidohydro-rel"/>
</dbReference>
<evidence type="ECO:0000256" key="11">
    <source>
        <dbReference type="RuleBase" id="RU366045"/>
    </source>
</evidence>
<sequence length="550" mass="61763">MHCSDCHLLRIDMHTHIMPPTLPDLSSYASNSSESPWLSLRPNQKNPEDVDMYVGDRFFRTVNPNCYDVHTRLAEMDAAGTDVQVLSTIPILFFYDQPAEPVTILARHLNDHIAAVCAEHPARFLGLATVPLQDVSAAVAELHRAKHELHLHGVEIGTTIDGMTLDDRALDPFWQACQDLQMPVFIHPLGYTWPKENPKLWAKYWSSWLVGMPCETALALHLLICSGTLLRFPRLRLCFAHAGGSFPTLLGRIQHGYDCRPDLVATDAGGVTPMEHATVRDNIWIDSLTHDADLLEYLVKKVGSHRMIMGSDYPFPLGEVPEAGKMLARDDRLDGFLSWKQRAEMLAGNALRFLNLDQDEKWRAMMESRWREFEKVHSSLAFHDIRCARRRQMEQFVHPGGVGHRRKQVRFKINLRSEFLPRIQGRLVLGHQAPRVTDTAARTAPMYHLAGQRLVCRQDGAVPLSHRPGCVHPREKAHASLAVLAGVGGGAFVVGLATTVQQCCNADHQILTMEGIVVAHGNVAQKHLGHVNAFNCRLEGFLQRLLERES</sequence>
<dbReference type="GO" id="GO:0046872">
    <property type="term" value="F:metal ion binding"/>
    <property type="evidence" value="ECO:0007669"/>
    <property type="project" value="UniProtKB-KW"/>
</dbReference>
<dbReference type="InterPro" id="IPR032466">
    <property type="entry name" value="Metal_Hydrolase"/>
</dbReference>
<comment type="similarity">
    <text evidence="2">Belongs to the metallo-dependent hydrolases superfamily. ACMSD family.</text>
</comment>
<dbReference type="Gene3D" id="3.20.20.140">
    <property type="entry name" value="Metal-dependent hydrolases"/>
    <property type="match status" value="1"/>
</dbReference>
<feature type="domain" description="Amidohydrolase-related" evidence="12">
    <location>
        <begin position="11"/>
        <end position="356"/>
    </location>
</feature>
<keyword evidence="6" id="KW-0479">Metal-binding</keyword>
<evidence type="ECO:0000256" key="1">
    <source>
        <dbReference type="ARBA" id="ARBA00005079"/>
    </source>
</evidence>
<keyword evidence="7 11" id="KW-0210">Decarboxylase</keyword>
<dbReference type="HOGENOM" id="CLU_495176_0_0_1"/>
<keyword evidence="8" id="KW-0862">Zinc</keyword>